<keyword evidence="6" id="KW-1185">Reference proteome</keyword>
<keyword evidence="2" id="KW-0238">DNA-binding</keyword>
<organism evidence="5 6">
    <name type="scientific">Tengunoibacter tsumagoiensis</name>
    <dbReference type="NCBI Taxonomy" id="2014871"/>
    <lineage>
        <taxon>Bacteria</taxon>
        <taxon>Bacillati</taxon>
        <taxon>Chloroflexota</taxon>
        <taxon>Ktedonobacteria</taxon>
        <taxon>Ktedonobacterales</taxon>
        <taxon>Dictyobacteraceae</taxon>
        <taxon>Tengunoibacter</taxon>
    </lineage>
</organism>
<dbReference type="OrthoDB" id="163534at2"/>
<dbReference type="InterPro" id="IPR000792">
    <property type="entry name" value="Tscrpt_reg_LuxR_C"/>
</dbReference>
<dbReference type="AlphaFoldDB" id="A0A402A760"/>
<dbReference type="Proteomes" id="UP000287352">
    <property type="component" value="Unassembled WGS sequence"/>
</dbReference>
<dbReference type="RefSeq" id="WP_126582394.1">
    <property type="nucleotide sequence ID" value="NZ_BIFR01000002.1"/>
</dbReference>
<feature type="domain" description="HTH luxR-type" evidence="4">
    <location>
        <begin position="157"/>
        <end position="222"/>
    </location>
</feature>
<evidence type="ECO:0000256" key="3">
    <source>
        <dbReference type="ARBA" id="ARBA00023163"/>
    </source>
</evidence>
<dbReference type="PROSITE" id="PS50043">
    <property type="entry name" value="HTH_LUXR_2"/>
    <property type="match status" value="1"/>
</dbReference>
<comment type="caution">
    <text evidence="5">The sequence shown here is derived from an EMBL/GenBank/DDBJ whole genome shotgun (WGS) entry which is preliminary data.</text>
</comment>
<dbReference type="SMART" id="SM00421">
    <property type="entry name" value="HTH_LUXR"/>
    <property type="match status" value="1"/>
</dbReference>
<evidence type="ECO:0000313" key="6">
    <source>
        <dbReference type="Proteomes" id="UP000287352"/>
    </source>
</evidence>
<evidence type="ECO:0000259" key="4">
    <source>
        <dbReference type="PROSITE" id="PS50043"/>
    </source>
</evidence>
<dbReference type="PANTHER" id="PTHR44688">
    <property type="entry name" value="DNA-BINDING TRANSCRIPTIONAL ACTIVATOR DEVR_DOSR"/>
    <property type="match status" value="1"/>
</dbReference>
<dbReference type="CDD" id="cd06170">
    <property type="entry name" value="LuxR_C_like"/>
    <property type="match status" value="1"/>
</dbReference>
<gene>
    <name evidence="5" type="ORF">KTT_47250</name>
</gene>
<dbReference type="PRINTS" id="PR00038">
    <property type="entry name" value="HTHLUXR"/>
</dbReference>
<dbReference type="InterPro" id="IPR016032">
    <property type="entry name" value="Sig_transdc_resp-reg_C-effctor"/>
</dbReference>
<dbReference type="InterPro" id="IPR036388">
    <property type="entry name" value="WH-like_DNA-bd_sf"/>
</dbReference>
<dbReference type="Pfam" id="PF00196">
    <property type="entry name" value="GerE"/>
    <property type="match status" value="1"/>
</dbReference>
<dbReference type="GO" id="GO:0003677">
    <property type="term" value="F:DNA binding"/>
    <property type="evidence" value="ECO:0007669"/>
    <property type="project" value="UniProtKB-KW"/>
</dbReference>
<reference evidence="6" key="1">
    <citation type="submission" date="2018-12" db="EMBL/GenBank/DDBJ databases">
        <title>Tengunoibacter tsumagoiensis gen. nov., sp. nov., Dictyobacter kobayashii sp. nov., D. alpinus sp. nov., and D. joshuensis sp. nov. and description of Dictyobacteraceae fam. nov. within the order Ktedonobacterales isolated from Tengu-no-mugimeshi.</title>
        <authorList>
            <person name="Wang C.M."/>
            <person name="Zheng Y."/>
            <person name="Sakai Y."/>
            <person name="Toyoda A."/>
            <person name="Minakuchi Y."/>
            <person name="Abe K."/>
            <person name="Yokota A."/>
            <person name="Yabe S."/>
        </authorList>
    </citation>
    <scope>NUCLEOTIDE SEQUENCE [LARGE SCALE GENOMIC DNA]</scope>
    <source>
        <strain evidence="6">Uno3</strain>
    </source>
</reference>
<sequence length="232" mass="25769">MSSTQQLRPQHTQVAVAASQYHTKPTSSAYEAGHIDSIQYVLRLLWASQTIVGQTTKVAEQLCREVTNITQGKAQLTLRDREGNQLTASPTGRTLFSFSVQFGEVVYGTLCIAPDPEQLTLPSIPFTIAQLLAQICGWLLHAFEQSIFLQGQCQHLSTPLFVSLTKREREVLTLMCLGHSQQSIARKLSISPTTVGKHRQHIYEQLGVHSEHDALLAAYRFGLFSILDLPQA</sequence>
<dbReference type="SUPFAM" id="SSF46894">
    <property type="entry name" value="C-terminal effector domain of the bipartite response regulators"/>
    <property type="match status" value="1"/>
</dbReference>
<proteinExistence type="predicted"/>
<name>A0A402A760_9CHLR</name>
<keyword evidence="1" id="KW-0805">Transcription regulation</keyword>
<evidence type="ECO:0000256" key="1">
    <source>
        <dbReference type="ARBA" id="ARBA00023015"/>
    </source>
</evidence>
<dbReference type="PANTHER" id="PTHR44688:SF16">
    <property type="entry name" value="DNA-BINDING TRANSCRIPTIONAL ACTIVATOR DEVR_DOSR"/>
    <property type="match status" value="1"/>
</dbReference>
<keyword evidence="3" id="KW-0804">Transcription</keyword>
<accession>A0A402A760</accession>
<dbReference type="EMBL" id="BIFR01000002">
    <property type="protein sequence ID" value="GCE14866.1"/>
    <property type="molecule type" value="Genomic_DNA"/>
</dbReference>
<evidence type="ECO:0000313" key="5">
    <source>
        <dbReference type="EMBL" id="GCE14866.1"/>
    </source>
</evidence>
<dbReference type="Gene3D" id="1.10.10.10">
    <property type="entry name" value="Winged helix-like DNA-binding domain superfamily/Winged helix DNA-binding domain"/>
    <property type="match status" value="1"/>
</dbReference>
<protein>
    <recommendedName>
        <fullName evidence="4">HTH luxR-type domain-containing protein</fullName>
    </recommendedName>
</protein>
<evidence type="ECO:0000256" key="2">
    <source>
        <dbReference type="ARBA" id="ARBA00023125"/>
    </source>
</evidence>
<dbReference type="GO" id="GO:0006355">
    <property type="term" value="P:regulation of DNA-templated transcription"/>
    <property type="evidence" value="ECO:0007669"/>
    <property type="project" value="InterPro"/>
</dbReference>